<gene>
    <name evidence="2" type="ORF">EVJ48_01605</name>
</gene>
<evidence type="ECO:0008006" key="4">
    <source>
        <dbReference type="Google" id="ProtNLM"/>
    </source>
</evidence>
<evidence type="ECO:0000313" key="3">
    <source>
        <dbReference type="Proteomes" id="UP000322454"/>
    </source>
</evidence>
<protein>
    <recommendedName>
        <fullName evidence="4">DUF4282 domain-containing protein</fullName>
    </recommendedName>
</protein>
<comment type="caution">
    <text evidence="2">The sequence shown here is derived from an EMBL/GenBank/DDBJ whole genome shotgun (WGS) entry which is preliminary data.</text>
</comment>
<reference evidence="2 3" key="1">
    <citation type="submission" date="2019-01" db="EMBL/GenBank/DDBJ databases">
        <title>Insights into ecological role of a new deltaproteobacterial order Candidatus Sinidesulfobacterales (Sva0485) by metagenomics and metatranscriptomics.</title>
        <authorList>
            <person name="Tan S."/>
            <person name="Liu J."/>
            <person name="Fang Y."/>
            <person name="Hedlund B."/>
            <person name="Lian Z.-H."/>
            <person name="Huang L.-Y."/>
            <person name="Li J.-T."/>
            <person name="Huang L.-N."/>
            <person name="Li W.-J."/>
            <person name="Jiang H.-C."/>
            <person name="Dong H.-L."/>
            <person name="Shu W.-S."/>
        </authorList>
    </citation>
    <scope>NUCLEOTIDE SEQUENCE [LARGE SCALE GENOMIC DNA]</scope>
    <source>
        <strain evidence="2">AP4</strain>
    </source>
</reference>
<evidence type="ECO:0000256" key="1">
    <source>
        <dbReference type="SAM" id="Phobius"/>
    </source>
</evidence>
<proteinExistence type="predicted"/>
<sequence>MVVFNAKNFFTAILRLVFKIALYFSAIILFYLAGRLVFVLFLYRNINNLLRLSSNIGMDFAYIVIGVLIIFDVIMLVVLILATFYALLQYLYNKGAFSFTEKGKESFIEKKLKGSIDWKKDK</sequence>
<dbReference type="EMBL" id="SHMQ01000002">
    <property type="protein sequence ID" value="RZV40213.1"/>
    <property type="molecule type" value="Genomic_DNA"/>
</dbReference>
<feature type="transmembrane region" description="Helical" evidence="1">
    <location>
        <begin position="20"/>
        <end position="43"/>
    </location>
</feature>
<dbReference type="Proteomes" id="UP000322454">
    <property type="component" value="Unassembled WGS sequence"/>
</dbReference>
<keyword evidence="1" id="KW-0812">Transmembrane</keyword>
<dbReference type="AlphaFoldDB" id="A0A520XGA4"/>
<feature type="transmembrane region" description="Helical" evidence="1">
    <location>
        <begin position="63"/>
        <end position="88"/>
    </location>
</feature>
<keyword evidence="1" id="KW-1133">Transmembrane helix</keyword>
<name>A0A520XGA4_9DELT</name>
<evidence type="ECO:0000313" key="2">
    <source>
        <dbReference type="EMBL" id="RZV40213.1"/>
    </source>
</evidence>
<keyword evidence="1" id="KW-0472">Membrane</keyword>
<accession>A0A520XGA4</accession>
<organism evidence="2 3">
    <name type="scientific">Candidatus Acidulodesulfobacterium acidiphilum</name>
    <dbReference type="NCBI Taxonomy" id="2597224"/>
    <lineage>
        <taxon>Bacteria</taxon>
        <taxon>Deltaproteobacteria</taxon>
        <taxon>Candidatus Acidulodesulfobacterales</taxon>
        <taxon>Candidatus Acidulodesulfobacterium</taxon>
    </lineage>
</organism>